<keyword evidence="4 6" id="KW-0472">Membrane</keyword>
<evidence type="ECO:0000313" key="8">
    <source>
        <dbReference type="EMBL" id="KAK1768268.1"/>
    </source>
</evidence>
<dbReference type="PANTHER" id="PTHR23502">
    <property type="entry name" value="MAJOR FACILITATOR SUPERFAMILY"/>
    <property type="match status" value="1"/>
</dbReference>
<keyword evidence="9" id="KW-1185">Reference proteome</keyword>
<feature type="transmembrane region" description="Helical" evidence="6">
    <location>
        <begin position="160"/>
        <end position="180"/>
    </location>
</feature>
<feature type="domain" description="Major facilitator superfamily (MFS) profile" evidence="7">
    <location>
        <begin position="62"/>
        <end position="492"/>
    </location>
</feature>
<dbReference type="PANTHER" id="PTHR23502:SF181">
    <property type="entry name" value="MAJOR FACILITATOR SUPERFAMILY (MFS) PROFILE DOMAIN-CONTAINING PROTEIN"/>
    <property type="match status" value="1"/>
</dbReference>
<feature type="transmembrane region" description="Helical" evidence="6">
    <location>
        <begin position="284"/>
        <end position="309"/>
    </location>
</feature>
<feature type="transmembrane region" description="Helical" evidence="6">
    <location>
        <begin position="218"/>
        <end position="236"/>
    </location>
</feature>
<feature type="transmembrane region" description="Helical" evidence="6">
    <location>
        <begin position="374"/>
        <end position="394"/>
    </location>
</feature>
<evidence type="ECO:0000256" key="5">
    <source>
        <dbReference type="SAM" id="MobiDB-lite"/>
    </source>
</evidence>
<dbReference type="AlphaFoldDB" id="A0AAJ0FMG2"/>
<feature type="compositionally biased region" description="Basic and acidic residues" evidence="5">
    <location>
        <begin position="1"/>
        <end position="19"/>
    </location>
</feature>
<dbReference type="InterPro" id="IPR020846">
    <property type="entry name" value="MFS_dom"/>
</dbReference>
<feature type="transmembrane region" description="Helical" evidence="6">
    <location>
        <begin position="192"/>
        <end position="212"/>
    </location>
</feature>
<feature type="transmembrane region" description="Helical" evidence="6">
    <location>
        <begin position="104"/>
        <end position="122"/>
    </location>
</feature>
<reference evidence="8" key="1">
    <citation type="submission" date="2023-06" db="EMBL/GenBank/DDBJ databases">
        <title>Genome-scale phylogeny and comparative genomics of the fungal order Sordariales.</title>
        <authorList>
            <consortium name="Lawrence Berkeley National Laboratory"/>
            <person name="Hensen N."/>
            <person name="Bonometti L."/>
            <person name="Westerberg I."/>
            <person name="Brannstrom I.O."/>
            <person name="Guillou S."/>
            <person name="Cros-Aarteil S."/>
            <person name="Calhoun S."/>
            <person name="Haridas S."/>
            <person name="Kuo A."/>
            <person name="Mondo S."/>
            <person name="Pangilinan J."/>
            <person name="Riley R."/>
            <person name="Labutti K."/>
            <person name="Andreopoulos B."/>
            <person name="Lipzen A."/>
            <person name="Chen C."/>
            <person name="Yanf M."/>
            <person name="Daum C."/>
            <person name="Ng V."/>
            <person name="Clum A."/>
            <person name="Steindorff A."/>
            <person name="Ohm R."/>
            <person name="Martin F."/>
            <person name="Silar P."/>
            <person name="Natvig D."/>
            <person name="Lalanne C."/>
            <person name="Gautier V."/>
            <person name="Ament-Velasquez S.L."/>
            <person name="Kruys A."/>
            <person name="Hutchinson M.I."/>
            <person name="Powell A.J."/>
            <person name="Barry K."/>
            <person name="Miller A.N."/>
            <person name="Grigoriev I.V."/>
            <person name="Debuchy R."/>
            <person name="Gladieux P."/>
            <person name="Thoren M.H."/>
            <person name="Johannesson H."/>
        </authorList>
    </citation>
    <scope>NUCLEOTIDE SEQUENCE</scope>
    <source>
        <strain evidence="8">8032-3</strain>
    </source>
</reference>
<keyword evidence="3 6" id="KW-1133">Transmembrane helix</keyword>
<dbReference type="GO" id="GO:0005886">
    <property type="term" value="C:plasma membrane"/>
    <property type="evidence" value="ECO:0007669"/>
    <property type="project" value="TreeGrafter"/>
</dbReference>
<dbReference type="GeneID" id="85308925"/>
<name>A0AAJ0FMG2_9PEZI</name>
<dbReference type="InterPro" id="IPR011701">
    <property type="entry name" value="MFS"/>
</dbReference>
<evidence type="ECO:0000256" key="4">
    <source>
        <dbReference type="ARBA" id="ARBA00023136"/>
    </source>
</evidence>
<dbReference type="GO" id="GO:0022857">
    <property type="term" value="F:transmembrane transporter activity"/>
    <property type="evidence" value="ECO:0007669"/>
    <property type="project" value="InterPro"/>
</dbReference>
<evidence type="ECO:0000256" key="1">
    <source>
        <dbReference type="ARBA" id="ARBA00004141"/>
    </source>
</evidence>
<feature type="transmembrane region" description="Helical" evidence="6">
    <location>
        <begin position="400"/>
        <end position="423"/>
    </location>
</feature>
<comment type="caution">
    <text evidence="8">The sequence shown here is derived from an EMBL/GenBank/DDBJ whole genome shotgun (WGS) entry which is preliminary data.</text>
</comment>
<dbReference type="Proteomes" id="UP001244011">
    <property type="component" value="Unassembled WGS sequence"/>
</dbReference>
<feature type="transmembrane region" description="Helical" evidence="6">
    <location>
        <begin position="329"/>
        <end position="354"/>
    </location>
</feature>
<gene>
    <name evidence="8" type="ORF">QBC33DRAFT_50403</name>
</gene>
<evidence type="ECO:0000259" key="7">
    <source>
        <dbReference type="PROSITE" id="PS50850"/>
    </source>
</evidence>
<evidence type="ECO:0000256" key="3">
    <source>
        <dbReference type="ARBA" id="ARBA00022989"/>
    </source>
</evidence>
<protein>
    <submittedName>
        <fullName evidence="8">MFS general substrate transporter</fullName>
    </submittedName>
</protein>
<keyword evidence="2 6" id="KW-0812">Transmembrane</keyword>
<organism evidence="8 9">
    <name type="scientific">Phialemonium atrogriseum</name>
    <dbReference type="NCBI Taxonomy" id="1093897"/>
    <lineage>
        <taxon>Eukaryota</taxon>
        <taxon>Fungi</taxon>
        <taxon>Dikarya</taxon>
        <taxon>Ascomycota</taxon>
        <taxon>Pezizomycotina</taxon>
        <taxon>Sordariomycetes</taxon>
        <taxon>Sordariomycetidae</taxon>
        <taxon>Cephalothecales</taxon>
        <taxon>Cephalothecaceae</taxon>
        <taxon>Phialemonium</taxon>
    </lineage>
</organism>
<dbReference type="Pfam" id="PF07690">
    <property type="entry name" value="MFS_1"/>
    <property type="match status" value="1"/>
</dbReference>
<dbReference type="RefSeq" id="XP_060284481.1">
    <property type="nucleotide sequence ID" value="XM_060425738.1"/>
</dbReference>
<evidence type="ECO:0000256" key="2">
    <source>
        <dbReference type="ARBA" id="ARBA00022692"/>
    </source>
</evidence>
<accession>A0AAJ0FMG2</accession>
<dbReference type="InterPro" id="IPR036259">
    <property type="entry name" value="MFS_trans_sf"/>
</dbReference>
<dbReference type="Gene3D" id="1.20.1250.20">
    <property type="entry name" value="MFS general substrate transporter like domains"/>
    <property type="match status" value="1"/>
</dbReference>
<feature type="region of interest" description="Disordered" evidence="5">
    <location>
        <begin position="1"/>
        <end position="21"/>
    </location>
</feature>
<feature type="transmembrane region" description="Helical" evidence="6">
    <location>
        <begin position="134"/>
        <end position="154"/>
    </location>
</feature>
<proteinExistence type="predicted"/>
<feature type="transmembrane region" description="Helical" evidence="6">
    <location>
        <begin position="62"/>
        <end position="84"/>
    </location>
</feature>
<sequence>MKDSGTPHDKMETSEKTAADHAGVVESAPELKLDKHGLPLVPQPCDRKDDPLNWSFGLKLSVLLQVSFLALLGPMSAAVINPAFVPLGQAFGITTVEASYELTIYVIFGGVGPLLIVPLANTYGRRPVYLGGNLLAAVTNVAAGYCSTWSGILATRVFNGIGAGSTVAIGAATICDLYFLHERGLYMGVYTFFLTNGPHIAPLIGGFIAQNLGWRWCFRIPAFIQLAVFVVNLLCLPETLYSRRPDSPGNASPESSRLDLLLFRSKHLPQRKVRPRDFARPFTMLRYICVTIPAIYYMTSFGYGTVIFAATGSVVFREHYGFNVAQTGLILSIPLLIGCLIGEANAGWFTDWLVYQHSRRNGGKRSPEPRLDALWLALLLPIGTIIQGVCISHAKTTSWVGNAFGMGISCLGLQVATTVVYTYCTDCYKPQSPEISSVLNLFRQVFSALISFYAVPLAEKIEFQYAWLVFSLINIVFLLPMVWLRLYGERIRSASWQLAPNYHNDI</sequence>
<dbReference type="EMBL" id="MU839006">
    <property type="protein sequence ID" value="KAK1768268.1"/>
    <property type="molecule type" value="Genomic_DNA"/>
</dbReference>
<evidence type="ECO:0000313" key="9">
    <source>
        <dbReference type="Proteomes" id="UP001244011"/>
    </source>
</evidence>
<comment type="subcellular location">
    <subcellularLocation>
        <location evidence="1">Membrane</location>
        <topology evidence="1">Multi-pass membrane protein</topology>
    </subcellularLocation>
</comment>
<evidence type="ECO:0000256" key="6">
    <source>
        <dbReference type="SAM" id="Phobius"/>
    </source>
</evidence>
<dbReference type="PROSITE" id="PS50850">
    <property type="entry name" value="MFS"/>
    <property type="match status" value="1"/>
</dbReference>
<feature type="transmembrane region" description="Helical" evidence="6">
    <location>
        <begin position="467"/>
        <end position="487"/>
    </location>
</feature>
<dbReference type="SUPFAM" id="SSF103473">
    <property type="entry name" value="MFS general substrate transporter"/>
    <property type="match status" value="1"/>
</dbReference>